<protein>
    <recommendedName>
        <fullName evidence="2">RING-type domain-containing protein</fullName>
    </recommendedName>
</protein>
<evidence type="ECO:0000313" key="4">
    <source>
        <dbReference type="Proteomes" id="UP000829685"/>
    </source>
</evidence>
<evidence type="ECO:0000313" key="3">
    <source>
        <dbReference type="EMBL" id="KAI1870256.1"/>
    </source>
</evidence>
<dbReference type="SUPFAM" id="SSF57850">
    <property type="entry name" value="RING/U-box"/>
    <property type="match status" value="1"/>
</dbReference>
<dbReference type="PROSITE" id="PS50089">
    <property type="entry name" value="ZF_RING_2"/>
    <property type="match status" value="1"/>
</dbReference>
<dbReference type="InterPro" id="IPR013083">
    <property type="entry name" value="Znf_RING/FYVE/PHD"/>
</dbReference>
<keyword evidence="1" id="KW-0862">Zinc</keyword>
<dbReference type="Proteomes" id="UP000829685">
    <property type="component" value="Unassembled WGS sequence"/>
</dbReference>
<dbReference type="InterPro" id="IPR001841">
    <property type="entry name" value="Znf_RING"/>
</dbReference>
<reference evidence="3" key="1">
    <citation type="submission" date="2021-03" db="EMBL/GenBank/DDBJ databases">
        <title>Revisited historic fungal species revealed as producer of novel bioactive compounds through whole genome sequencing and comparative genomics.</title>
        <authorList>
            <person name="Vignolle G.A."/>
            <person name="Hochenegger N."/>
            <person name="Mach R.L."/>
            <person name="Mach-Aigner A.R."/>
            <person name="Javad Rahimi M."/>
            <person name="Salim K.A."/>
            <person name="Chan C.M."/>
            <person name="Lim L.B.L."/>
            <person name="Cai F."/>
            <person name="Druzhinina I.S."/>
            <person name="U'Ren J.M."/>
            <person name="Derntl C."/>
        </authorList>
    </citation>
    <scope>NUCLEOTIDE SEQUENCE</scope>
    <source>
        <strain evidence="3">TUCIM 5799</strain>
    </source>
</reference>
<proteinExistence type="predicted"/>
<sequence length="311" mass="35372">MDSFFTFSDGVPKLEEDLSEFVGDWRPQVAPGVDPARSMELLRPVGPPPSGCCQPPREPWRLAEQYQGSRDSSAVRLRQMMDIVRPNPLFALPLEAAGANQRMIEEPTQFRDIASYLDTGRDENGVDVVIEANCVICGRMLMLPDRVSQDRYPDADFEHLVVTPCGHLFGAHCLESHLQCVDEITEEQAQHDPFMEFRFRDCPVCRTELVYTDCKCRIPLRPYNPQFLRWPQVPLTFAEGGRIPRACRVCTLQEAEDEAVAFMNFLMPGVPPHMLIDPDVVGQDQISAARRLMLAQLKEAARWELNAINRW</sequence>
<dbReference type="EMBL" id="JAFIMR010000014">
    <property type="protein sequence ID" value="KAI1870256.1"/>
    <property type="molecule type" value="Genomic_DNA"/>
</dbReference>
<dbReference type="AlphaFoldDB" id="A0A9P9WMA2"/>
<evidence type="ECO:0000256" key="1">
    <source>
        <dbReference type="PROSITE-ProRule" id="PRU00175"/>
    </source>
</evidence>
<name>A0A9P9WMA2_9PEZI</name>
<keyword evidence="1" id="KW-0863">Zinc-finger</keyword>
<feature type="domain" description="RING-type" evidence="2">
    <location>
        <begin position="134"/>
        <end position="206"/>
    </location>
</feature>
<accession>A0A9P9WMA2</accession>
<keyword evidence="1" id="KW-0479">Metal-binding</keyword>
<comment type="caution">
    <text evidence="3">The sequence shown here is derived from an EMBL/GenBank/DDBJ whole genome shotgun (WGS) entry which is preliminary data.</text>
</comment>
<evidence type="ECO:0000259" key="2">
    <source>
        <dbReference type="PROSITE" id="PS50089"/>
    </source>
</evidence>
<organism evidence="3 4">
    <name type="scientific">Neoarthrinium moseri</name>
    <dbReference type="NCBI Taxonomy" id="1658444"/>
    <lineage>
        <taxon>Eukaryota</taxon>
        <taxon>Fungi</taxon>
        <taxon>Dikarya</taxon>
        <taxon>Ascomycota</taxon>
        <taxon>Pezizomycotina</taxon>
        <taxon>Sordariomycetes</taxon>
        <taxon>Xylariomycetidae</taxon>
        <taxon>Amphisphaeriales</taxon>
        <taxon>Apiosporaceae</taxon>
        <taxon>Neoarthrinium</taxon>
    </lineage>
</organism>
<dbReference type="GO" id="GO:0008270">
    <property type="term" value="F:zinc ion binding"/>
    <property type="evidence" value="ECO:0007669"/>
    <property type="project" value="UniProtKB-KW"/>
</dbReference>
<dbReference type="Gene3D" id="3.30.40.10">
    <property type="entry name" value="Zinc/RING finger domain, C3HC4 (zinc finger)"/>
    <property type="match status" value="1"/>
</dbReference>
<keyword evidence="4" id="KW-1185">Reference proteome</keyword>
<gene>
    <name evidence="3" type="ORF">JX265_006426</name>
</gene>